<protein>
    <submittedName>
        <fullName evidence="2">Uncharacterized protein</fullName>
    </submittedName>
</protein>
<proteinExistence type="predicted"/>
<organism evidence="2 3">
    <name type="scientific">Fusarium albosuccineum</name>
    <dbReference type="NCBI Taxonomy" id="1237068"/>
    <lineage>
        <taxon>Eukaryota</taxon>
        <taxon>Fungi</taxon>
        <taxon>Dikarya</taxon>
        <taxon>Ascomycota</taxon>
        <taxon>Pezizomycotina</taxon>
        <taxon>Sordariomycetes</taxon>
        <taxon>Hypocreomycetidae</taxon>
        <taxon>Hypocreales</taxon>
        <taxon>Nectriaceae</taxon>
        <taxon>Fusarium</taxon>
        <taxon>Fusarium decemcellulare species complex</taxon>
    </lineage>
</organism>
<gene>
    <name evidence="2" type="ORF">FALBO_7410</name>
</gene>
<sequence>MIRVGDLTIRPGHKLEFKDGLPEIVSSDLEAGVASDANCQQRLTQIIRILESPEGPQSTAWNNACLELRRLKGRASNVPDTNIEAWKIVMDAYNSTKKDLNYLKGILKRDPYETSFVYRETNYTSLDKVFPEHVCRLVGIDTPEHSSPNSWENILEEKMVRKNEEIHNLVEATLVTIKKGRRGFYTRKNLYALQKPVRRILKLDQFKTFDQILGKKPFVMLRIKAKSARKLRSTEGYTGYTSSDSSSDSSSDEPED</sequence>
<reference evidence="2 3" key="1">
    <citation type="submission" date="2020-01" db="EMBL/GenBank/DDBJ databases">
        <title>Identification and distribution of gene clusters putatively required for synthesis of sphingolipid metabolism inhibitors in phylogenetically diverse species of the filamentous fungus Fusarium.</title>
        <authorList>
            <person name="Kim H.-S."/>
            <person name="Busman M."/>
            <person name="Brown D.W."/>
            <person name="Divon H."/>
            <person name="Uhlig S."/>
            <person name="Proctor R.H."/>
        </authorList>
    </citation>
    <scope>NUCLEOTIDE SEQUENCE [LARGE SCALE GENOMIC DNA]</scope>
    <source>
        <strain evidence="2 3">NRRL 20459</strain>
    </source>
</reference>
<evidence type="ECO:0000256" key="1">
    <source>
        <dbReference type="SAM" id="MobiDB-lite"/>
    </source>
</evidence>
<comment type="caution">
    <text evidence="2">The sequence shown here is derived from an EMBL/GenBank/DDBJ whole genome shotgun (WGS) entry which is preliminary data.</text>
</comment>
<evidence type="ECO:0000313" key="2">
    <source>
        <dbReference type="EMBL" id="KAF4465735.1"/>
    </source>
</evidence>
<dbReference type="Proteomes" id="UP000554235">
    <property type="component" value="Unassembled WGS sequence"/>
</dbReference>
<keyword evidence="3" id="KW-1185">Reference proteome</keyword>
<dbReference type="EMBL" id="JAADYS010000987">
    <property type="protein sequence ID" value="KAF4465735.1"/>
    <property type="molecule type" value="Genomic_DNA"/>
</dbReference>
<dbReference type="AlphaFoldDB" id="A0A8H4PAV8"/>
<feature type="region of interest" description="Disordered" evidence="1">
    <location>
        <begin position="228"/>
        <end position="256"/>
    </location>
</feature>
<accession>A0A8H4PAV8</accession>
<evidence type="ECO:0000313" key="3">
    <source>
        <dbReference type="Proteomes" id="UP000554235"/>
    </source>
</evidence>
<name>A0A8H4PAV8_9HYPO</name>